<dbReference type="PANTHER" id="PTHR43798">
    <property type="entry name" value="MONOACYLGLYCEROL LIPASE"/>
    <property type="match status" value="1"/>
</dbReference>
<dbReference type="Proteomes" id="UP000709466">
    <property type="component" value="Unassembled WGS sequence"/>
</dbReference>
<accession>A0ABX0VUY6</accession>
<comment type="caution">
    <text evidence="2">The sequence shown here is derived from an EMBL/GenBank/DDBJ whole genome shotgun (WGS) entry which is preliminary data.</text>
</comment>
<dbReference type="Pfam" id="PF12697">
    <property type="entry name" value="Abhydrolase_6"/>
    <property type="match status" value="1"/>
</dbReference>
<dbReference type="InterPro" id="IPR029058">
    <property type="entry name" value="AB_hydrolase_fold"/>
</dbReference>
<evidence type="ECO:0000313" key="2">
    <source>
        <dbReference type="EMBL" id="NIY71260.1"/>
    </source>
</evidence>
<dbReference type="PRINTS" id="PR00111">
    <property type="entry name" value="ABHYDROLASE"/>
</dbReference>
<dbReference type="PANTHER" id="PTHR43798:SF29">
    <property type="entry name" value="AB HYDROLASE-1 DOMAIN-CONTAINING PROTEIN"/>
    <property type="match status" value="1"/>
</dbReference>
<dbReference type="RefSeq" id="WP_167636139.1">
    <property type="nucleotide sequence ID" value="NZ_JAATOP010000001.1"/>
</dbReference>
<dbReference type="SUPFAM" id="SSF53474">
    <property type="entry name" value="alpha/beta-Hydrolases"/>
    <property type="match status" value="1"/>
</dbReference>
<keyword evidence="2" id="KW-0378">Hydrolase</keyword>
<reference evidence="2 3" key="1">
    <citation type="submission" date="2020-03" db="EMBL/GenBank/DDBJ databases">
        <title>Bacterial isolates of synthetic phycosphere.</title>
        <authorList>
            <person name="Fu H."/>
            <person name="Moran M.A."/>
        </authorList>
    </citation>
    <scope>NUCLEOTIDE SEQUENCE [LARGE SCALE GENOMIC DNA]</scope>
    <source>
        <strain evidence="2 3">HF1</strain>
    </source>
</reference>
<organism evidence="2 3">
    <name type="scientific">Marivivens donghaensis</name>
    <dbReference type="NCBI Taxonomy" id="1699413"/>
    <lineage>
        <taxon>Bacteria</taxon>
        <taxon>Pseudomonadati</taxon>
        <taxon>Pseudomonadota</taxon>
        <taxon>Alphaproteobacteria</taxon>
        <taxon>Rhodobacterales</taxon>
        <taxon>Paracoccaceae</taxon>
        <taxon>Marivivens group</taxon>
        <taxon>Marivivens</taxon>
    </lineage>
</organism>
<gene>
    <name evidence="2" type="ORF">HCZ30_02290</name>
</gene>
<feature type="domain" description="AB hydrolase-1" evidence="1">
    <location>
        <begin position="39"/>
        <end position="226"/>
    </location>
</feature>
<evidence type="ECO:0000313" key="3">
    <source>
        <dbReference type="Proteomes" id="UP000709466"/>
    </source>
</evidence>
<evidence type="ECO:0000259" key="1">
    <source>
        <dbReference type="Pfam" id="PF12697"/>
    </source>
</evidence>
<dbReference type="GO" id="GO:0016787">
    <property type="term" value="F:hydrolase activity"/>
    <property type="evidence" value="ECO:0007669"/>
    <property type="project" value="UniProtKB-KW"/>
</dbReference>
<proteinExistence type="predicted"/>
<protein>
    <submittedName>
        <fullName evidence="2">Alpha/beta fold hydrolase</fullName>
    </submittedName>
</protein>
<dbReference type="InterPro" id="IPR000073">
    <property type="entry name" value="AB_hydrolase_1"/>
</dbReference>
<sequence>MGSRDLSLVLLPGMMCDARLFAPQVEEIGAYIPVSVADFTTQSTIANMAKSVLDNAPETFALAGLSMGGIVAMEVLRQAPERITHLALLDTNPLAETDKVKAGRAPQIARAKGRELAAMMADTFIPRYHGAEECHLVSSVAMDMALDLGPLVFAQQSVALRDRPDQTETLKAHKPRTLILYGSEDKLCPPSRHEFMADLMPHATVVRIDGAGHIPTLETPEVVNAALRNWLEI</sequence>
<name>A0ABX0VUY6_9RHOB</name>
<dbReference type="EMBL" id="JAATOP010000001">
    <property type="protein sequence ID" value="NIY71260.1"/>
    <property type="molecule type" value="Genomic_DNA"/>
</dbReference>
<keyword evidence="3" id="KW-1185">Reference proteome</keyword>
<dbReference type="InterPro" id="IPR050266">
    <property type="entry name" value="AB_hydrolase_sf"/>
</dbReference>
<dbReference type="Gene3D" id="3.40.50.1820">
    <property type="entry name" value="alpha/beta hydrolase"/>
    <property type="match status" value="1"/>
</dbReference>